<sequence length="508" mass="53033">MYRNLARLPTGVRPANWPKLAQLSRGIHGSQRVQEITLLRMPAMSPTMTEGGVSRWDKKEGEAFSAGDVLLEIETDKAQMDVEAQDDGILAKILTPPNQGKVAVNSPIAILAEEGDDLTNLPSVESLTTASSESSTSPAPDAPSASSPSTDGPRGTSPDPSVPLSPAVGHLMALYEIKPDQIPHASGPRGRLLKGDVLAYLKSQGKTATPKKQPPQPFKLSSTTPQTQTSTTPGSTQKPGAAGSPAPSIVITQGPPPAIPASYLKQTVDVTRLIQVCQRLSKATGKRVTATDAVMHAAALAYRAVPELGEVKQGVTVALAIAAGQKPCHIADVDTKGMASLAAELKSLAKGHSGDSQTTTPDFLVTYREGPLASYAPVPPAGSSATLPAWHLVVGTTYRKVAPAQANQALADALDFLVKSGSPLAPTPEKQSTITPSISSSNQSKSDLLDELTGSARPTASGASSRAQPTSLLTLGFGSLRGSPDAKLTMQFMKILKAYVEEPERMLM</sequence>
<keyword evidence="2" id="KW-0450">Lipoyl</keyword>
<evidence type="ECO:0000259" key="6">
    <source>
        <dbReference type="PROSITE" id="PS51826"/>
    </source>
</evidence>
<comment type="caution">
    <text evidence="7">The sequence shown here is derived from an EMBL/GenBank/DDBJ whole genome shotgun (WGS) entry which is preliminary data.</text>
</comment>
<feature type="domain" description="Peripheral subunit-binding (PSBD)" evidence="6">
    <location>
        <begin position="163"/>
        <end position="201"/>
    </location>
</feature>
<evidence type="ECO:0000313" key="8">
    <source>
        <dbReference type="Proteomes" id="UP001150925"/>
    </source>
</evidence>
<feature type="region of interest" description="Disordered" evidence="4">
    <location>
        <begin position="125"/>
        <end position="165"/>
    </location>
</feature>
<evidence type="ECO:0000259" key="5">
    <source>
        <dbReference type="PROSITE" id="PS50968"/>
    </source>
</evidence>
<dbReference type="GO" id="GO:0045254">
    <property type="term" value="C:pyruvate dehydrogenase complex"/>
    <property type="evidence" value="ECO:0007669"/>
    <property type="project" value="InterPro"/>
</dbReference>
<dbReference type="PANTHER" id="PTHR23151:SF82">
    <property type="entry name" value="PYRUVATE DEHYDROGENASE COMPLEX PROTEIN X COMPONENT, MITOCHONDRIAL"/>
    <property type="match status" value="1"/>
</dbReference>
<dbReference type="PROSITE" id="PS00189">
    <property type="entry name" value="LIPOYL"/>
    <property type="match status" value="1"/>
</dbReference>
<gene>
    <name evidence="7" type="ORF">IWQ62_003001</name>
</gene>
<protein>
    <recommendedName>
        <fullName evidence="9">Dihydrolipoamide acetyltransferase component of pyruvate dehydrogenase complex</fullName>
    </recommendedName>
</protein>
<dbReference type="PROSITE" id="PS50968">
    <property type="entry name" value="BIOTINYL_LIPOYL"/>
    <property type="match status" value="1"/>
</dbReference>
<dbReference type="Proteomes" id="UP001150925">
    <property type="component" value="Unassembled WGS sequence"/>
</dbReference>
<dbReference type="InterPro" id="IPR004167">
    <property type="entry name" value="PSBD"/>
</dbReference>
<evidence type="ECO:0000313" key="7">
    <source>
        <dbReference type="EMBL" id="KAJ1964191.1"/>
    </source>
</evidence>
<dbReference type="InterPro" id="IPR045257">
    <property type="entry name" value="E2/Pdx1"/>
</dbReference>
<reference evidence="7" key="1">
    <citation type="submission" date="2022-07" db="EMBL/GenBank/DDBJ databases">
        <title>Phylogenomic reconstructions and comparative analyses of Kickxellomycotina fungi.</title>
        <authorList>
            <person name="Reynolds N.K."/>
            <person name="Stajich J.E."/>
            <person name="Barry K."/>
            <person name="Grigoriev I.V."/>
            <person name="Crous P."/>
            <person name="Smith M.E."/>
        </authorList>
    </citation>
    <scope>NUCLEOTIDE SEQUENCE</scope>
    <source>
        <strain evidence="7">RSA 1196</strain>
    </source>
</reference>
<proteinExistence type="inferred from homology"/>
<dbReference type="Pfam" id="PF02817">
    <property type="entry name" value="E3_binding"/>
    <property type="match status" value="1"/>
</dbReference>
<dbReference type="InterPro" id="IPR000089">
    <property type="entry name" value="Biotin_lipoyl"/>
</dbReference>
<dbReference type="PANTHER" id="PTHR23151">
    <property type="entry name" value="DIHYDROLIPOAMIDE ACETYL/SUCCINYL-TRANSFERASE-RELATED"/>
    <property type="match status" value="1"/>
</dbReference>
<feature type="compositionally biased region" description="Low complexity" evidence="4">
    <location>
        <begin position="126"/>
        <end position="150"/>
    </location>
</feature>
<dbReference type="GO" id="GO:0006086">
    <property type="term" value="P:pyruvate decarboxylation to acetyl-CoA"/>
    <property type="evidence" value="ECO:0007669"/>
    <property type="project" value="InterPro"/>
</dbReference>
<dbReference type="EMBL" id="JANBPY010000726">
    <property type="protein sequence ID" value="KAJ1964191.1"/>
    <property type="molecule type" value="Genomic_DNA"/>
</dbReference>
<dbReference type="InterPro" id="IPR003016">
    <property type="entry name" value="2-oxoA_DH_lipoyl-BS"/>
</dbReference>
<dbReference type="GO" id="GO:0004742">
    <property type="term" value="F:dihydrolipoyllysine-residue acetyltransferase activity"/>
    <property type="evidence" value="ECO:0007669"/>
    <property type="project" value="TreeGrafter"/>
</dbReference>
<comment type="similarity">
    <text evidence="1">Belongs to the 2-oxoacid dehydrogenase family.</text>
</comment>
<name>A0A9W8E7G1_9FUNG</name>
<dbReference type="FunFam" id="2.40.50.100:FF:000010">
    <property type="entry name" value="Acetyltransferase component of pyruvate dehydrogenase complex"/>
    <property type="match status" value="1"/>
</dbReference>
<feature type="region of interest" description="Disordered" evidence="4">
    <location>
        <begin position="425"/>
        <end position="448"/>
    </location>
</feature>
<dbReference type="InterPro" id="IPR011053">
    <property type="entry name" value="Single_hybrid_motif"/>
</dbReference>
<dbReference type="OrthoDB" id="537444at2759"/>
<dbReference type="CDD" id="cd06849">
    <property type="entry name" value="lipoyl_domain"/>
    <property type="match status" value="1"/>
</dbReference>
<dbReference type="Gene3D" id="4.10.320.10">
    <property type="entry name" value="E3-binding domain"/>
    <property type="match status" value="1"/>
</dbReference>
<dbReference type="PROSITE" id="PS51826">
    <property type="entry name" value="PSBD"/>
    <property type="match status" value="1"/>
</dbReference>
<keyword evidence="8" id="KW-1185">Reference proteome</keyword>
<dbReference type="SUPFAM" id="SSF47005">
    <property type="entry name" value="Peripheral subunit-binding domain of 2-oxo acid dehydrogenase complex"/>
    <property type="match status" value="1"/>
</dbReference>
<dbReference type="InterPro" id="IPR036625">
    <property type="entry name" value="E3-bd_dom_sf"/>
</dbReference>
<keyword evidence="3" id="KW-0809">Transit peptide</keyword>
<dbReference type="AlphaFoldDB" id="A0A9W8E7G1"/>
<dbReference type="InterPro" id="IPR023213">
    <property type="entry name" value="CAT-like_dom_sf"/>
</dbReference>
<feature type="compositionally biased region" description="Polar residues" evidence="4">
    <location>
        <begin position="429"/>
        <end position="446"/>
    </location>
</feature>
<evidence type="ECO:0000256" key="4">
    <source>
        <dbReference type="SAM" id="MobiDB-lite"/>
    </source>
</evidence>
<organism evidence="7 8">
    <name type="scientific">Dispira parvispora</name>
    <dbReference type="NCBI Taxonomy" id="1520584"/>
    <lineage>
        <taxon>Eukaryota</taxon>
        <taxon>Fungi</taxon>
        <taxon>Fungi incertae sedis</taxon>
        <taxon>Zoopagomycota</taxon>
        <taxon>Kickxellomycotina</taxon>
        <taxon>Dimargaritomycetes</taxon>
        <taxon>Dimargaritales</taxon>
        <taxon>Dimargaritaceae</taxon>
        <taxon>Dispira</taxon>
    </lineage>
</organism>
<accession>A0A9W8E7G1</accession>
<dbReference type="SUPFAM" id="SSF52777">
    <property type="entry name" value="CoA-dependent acyltransferases"/>
    <property type="match status" value="1"/>
</dbReference>
<evidence type="ECO:0000256" key="1">
    <source>
        <dbReference type="ARBA" id="ARBA00007317"/>
    </source>
</evidence>
<feature type="compositionally biased region" description="Low complexity" evidence="4">
    <location>
        <begin position="221"/>
        <end position="237"/>
    </location>
</feature>
<evidence type="ECO:0000256" key="2">
    <source>
        <dbReference type="ARBA" id="ARBA00022823"/>
    </source>
</evidence>
<dbReference type="Pfam" id="PF00364">
    <property type="entry name" value="Biotin_lipoyl"/>
    <property type="match status" value="1"/>
</dbReference>
<feature type="region of interest" description="Disordered" evidence="4">
    <location>
        <begin position="205"/>
        <end position="248"/>
    </location>
</feature>
<dbReference type="SUPFAM" id="SSF51230">
    <property type="entry name" value="Single hybrid motif"/>
    <property type="match status" value="1"/>
</dbReference>
<evidence type="ECO:0008006" key="9">
    <source>
        <dbReference type="Google" id="ProtNLM"/>
    </source>
</evidence>
<dbReference type="Gene3D" id="3.30.559.10">
    <property type="entry name" value="Chloramphenicol acetyltransferase-like domain"/>
    <property type="match status" value="1"/>
</dbReference>
<dbReference type="Gene3D" id="2.40.50.100">
    <property type="match status" value="1"/>
</dbReference>
<feature type="domain" description="Lipoyl-binding" evidence="5">
    <location>
        <begin position="36"/>
        <end position="112"/>
    </location>
</feature>
<evidence type="ECO:0000256" key="3">
    <source>
        <dbReference type="ARBA" id="ARBA00022946"/>
    </source>
</evidence>